<protein>
    <submittedName>
        <fullName evidence="1">Uncharacterized protein</fullName>
    </submittedName>
</protein>
<reference evidence="1" key="2">
    <citation type="submission" date="2020-09" db="EMBL/GenBank/DDBJ databases">
        <authorList>
            <person name="Sun Q."/>
            <person name="Sedlacek I."/>
        </authorList>
    </citation>
    <scope>NUCLEOTIDE SEQUENCE</scope>
    <source>
        <strain evidence="1">CCM 7086</strain>
    </source>
</reference>
<evidence type="ECO:0000313" key="1">
    <source>
        <dbReference type="EMBL" id="GGC09391.1"/>
    </source>
</evidence>
<gene>
    <name evidence="1" type="ORF">GCM10007205_18170</name>
</gene>
<evidence type="ECO:0000313" key="2">
    <source>
        <dbReference type="Proteomes" id="UP000620266"/>
    </source>
</evidence>
<dbReference type="RefSeq" id="WP_229728956.1">
    <property type="nucleotide sequence ID" value="NZ_BMCG01000003.1"/>
</dbReference>
<sequence length="229" mass="24523">MSALAQVENNPGYDRPGLGFTPAVLQRGDFMLEQGLPDWSRADGISLYNANTLLRLGIGHSLELQLGTGWNRLKGSGQAADGRADTSLAVKFSPSSAGDVSWGVLGSVEFADGARAFRAERDQYLLGASVNWQRNADHALGLYLEAVHGDNDNQMLAVNSSWELDPALGMYIELAAQHQDGLGHGSMGGAGLTWQITPRVQLDFGVRHRLGGYADTWQGGVGFAVYFGD</sequence>
<dbReference type="SUPFAM" id="SSF56935">
    <property type="entry name" value="Porins"/>
    <property type="match status" value="1"/>
</dbReference>
<name>A0A8J2UKW1_9BURK</name>
<organism evidence="1 2">
    <name type="scientific">Oxalicibacterium flavum</name>
    <dbReference type="NCBI Taxonomy" id="179467"/>
    <lineage>
        <taxon>Bacteria</taxon>
        <taxon>Pseudomonadati</taxon>
        <taxon>Pseudomonadota</taxon>
        <taxon>Betaproteobacteria</taxon>
        <taxon>Burkholderiales</taxon>
        <taxon>Oxalobacteraceae</taxon>
        <taxon>Oxalicibacterium</taxon>
    </lineage>
</organism>
<keyword evidence="2" id="KW-1185">Reference proteome</keyword>
<proteinExistence type="predicted"/>
<comment type="caution">
    <text evidence="1">The sequence shown here is derived from an EMBL/GenBank/DDBJ whole genome shotgun (WGS) entry which is preliminary data.</text>
</comment>
<reference evidence="1" key="1">
    <citation type="journal article" date="2014" name="Int. J. Syst. Evol. Microbiol.">
        <title>Complete genome sequence of Corynebacterium casei LMG S-19264T (=DSM 44701T), isolated from a smear-ripened cheese.</title>
        <authorList>
            <consortium name="US DOE Joint Genome Institute (JGI-PGF)"/>
            <person name="Walter F."/>
            <person name="Albersmeier A."/>
            <person name="Kalinowski J."/>
            <person name="Ruckert C."/>
        </authorList>
    </citation>
    <scope>NUCLEOTIDE SEQUENCE</scope>
    <source>
        <strain evidence="1">CCM 7086</strain>
    </source>
</reference>
<accession>A0A8J2UKW1</accession>
<dbReference type="EMBL" id="BMCG01000003">
    <property type="protein sequence ID" value="GGC09391.1"/>
    <property type="molecule type" value="Genomic_DNA"/>
</dbReference>
<dbReference type="AlphaFoldDB" id="A0A8J2UKW1"/>
<dbReference type="Proteomes" id="UP000620266">
    <property type="component" value="Unassembled WGS sequence"/>
</dbReference>